<reference evidence="2" key="1">
    <citation type="submission" date="2025-08" db="UniProtKB">
        <authorList>
            <consortium name="RefSeq"/>
        </authorList>
    </citation>
    <scope>IDENTIFICATION</scope>
    <source>
        <tissue evidence="2">Whole body</tissue>
    </source>
</reference>
<dbReference type="Proteomes" id="UP000504618">
    <property type="component" value="Unplaced"/>
</dbReference>
<evidence type="ECO:0000313" key="1">
    <source>
        <dbReference type="Proteomes" id="UP000504618"/>
    </source>
</evidence>
<evidence type="ECO:0000313" key="2">
    <source>
        <dbReference type="RefSeq" id="XP_024880980.1"/>
    </source>
</evidence>
<protein>
    <submittedName>
        <fullName evidence="2">Uncharacterized protein LOC112460508</fullName>
    </submittedName>
</protein>
<sequence length="135" mass="14246">GRFTPSLSAGRFNPSLSDRVALTGLTRLREARCADSLWTNDVCRTGVCWFGSSDIYLALADIIIFALTISPRIACCCLSASPGRRAASLLGCVPVVAASLLRCYAASLCPCVVARAGDAVRREMAMWAGPSSQDG</sequence>
<name>A0A6J1QK84_9HYME</name>
<organism evidence="1 2">
    <name type="scientific">Temnothorax curvispinosus</name>
    <dbReference type="NCBI Taxonomy" id="300111"/>
    <lineage>
        <taxon>Eukaryota</taxon>
        <taxon>Metazoa</taxon>
        <taxon>Ecdysozoa</taxon>
        <taxon>Arthropoda</taxon>
        <taxon>Hexapoda</taxon>
        <taxon>Insecta</taxon>
        <taxon>Pterygota</taxon>
        <taxon>Neoptera</taxon>
        <taxon>Endopterygota</taxon>
        <taxon>Hymenoptera</taxon>
        <taxon>Apocrita</taxon>
        <taxon>Aculeata</taxon>
        <taxon>Formicoidea</taxon>
        <taxon>Formicidae</taxon>
        <taxon>Myrmicinae</taxon>
        <taxon>Temnothorax</taxon>
    </lineage>
</organism>
<accession>A0A6J1QK84</accession>
<keyword evidence="1" id="KW-1185">Reference proteome</keyword>
<dbReference type="RefSeq" id="XP_024880980.1">
    <property type="nucleotide sequence ID" value="XM_025025212.1"/>
</dbReference>
<dbReference type="GeneID" id="112460508"/>
<proteinExistence type="predicted"/>
<dbReference type="AlphaFoldDB" id="A0A6J1QK84"/>
<feature type="non-terminal residue" evidence="2">
    <location>
        <position position="1"/>
    </location>
</feature>
<gene>
    <name evidence="2" type="primary">LOC112460508</name>
</gene>